<name>A0A0J7Y9R0_9SPHN</name>
<comment type="caution">
    <text evidence="1">The sequence shown here is derived from an EMBL/GenBank/DDBJ whole genome shotgun (WGS) entry which is preliminary data.</text>
</comment>
<reference evidence="1 2" key="1">
    <citation type="journal article" date="2015" name="G3 (Bethesda)">
        <title>Insights into Ongoing Evolution of the Hexachlorocyclohexane Catabolic Pathway from Comparative Genomics of Ten Sphingomonadaceae Strains.</title>
        <authorList>
            <person name="Pearce S.L."/>
            <person name="Oakeshott J.G."/>
            <person name="Pandey G."/>
        </authorList>
    </citation>
    <scope>NUCLEOTIDE SEQUENCE [LARGE SCALE GENOMIC DNA]</scope>
    <source>
        <strain evidence="1 2">LL02</strain>
    </source>
</reference>
<organism evidence="1 2">
    <name type="scientific">Novosphingobium barchaimii LL02</name>
    <dbReference type="NCBI Taxonomy" id="1114963"/>
    <lineage>
        <taxon>Bacteria</taxon>
        <taxon>Pseudomonadati</taxon>
        <taxon>Pseudomonadota</taxon>
        <taxon>Alphaproteobacteria</taxon>
        <taxon>Sphingomonadales</taxon>
        <taxon>Sphingomonadaceae</taxon>
        <taxon>Novosphingobium</taxon>
    </lineage>
</organism>
<gene>
    <name evidence="1" type="ORF">V474_11865</name>
</gene>
<evidence type="ECO:0000313" key="2">
    <source>
        <dbReference type="Proteomes" id="UP000052268"/>
    </source>
</evidence>
<dbReference type="AlphaFoldDB" id="A0A0J7Y9R0"/>
<accession>A0A0J7Y9R0</accession>
<keyword evidence="2" id="KW-1185">Reference proteome</keyword>
<evidence type="ECO:0008006" key="3">
    <source>
        <dbReference type="Google" id="ProtNLM"/>
    </source>
</evidence>
<protein>
    <recommendedName>
        <fullName evidence="3">Type I restriction enzyme R protein N-terminal domain-containing protein</fullName>
    </recommendedName>
</protein>
<evidence type="ECO:0000313" key="1">
    <source>
        <dbReference type="EMBL" id="KMS60053.1"/>
    </source>
</evidence>
<dbReference type="Proteomes" id="UP000052268">
    <property type="component" value="Unassembled WGS sequence"/>
</dbReference>
<dbReference type="RefSeq" id="WP_059150579.1">
    <property type="nucleotide sequence ID" value="NZ_KQ130452.1"/>
</dbReference>
<sequence>MQLYEDLIDRNLYHRSVETLCPIIVKGEKSYQNWTEIDAVINVIVPILTLLDFGQYVLVGKKAKFSQPSPTSHRPDFEVRSFFETLAILETKPYGTVLAGRNSSTGYVTPLDQILTYLDHYLPVFGILTNGRHWCLLKKLGRGFGENSAAGADYIGVSFDLVGFFGSIIDHNNVEAFLGMCHAQRLFRRDWPDDRSTDYRLQSVVRKGGHSTLLLKDFSAGRVWTTS</sequence>
<proteinExistence type="predicted"/>
<dbReference type="PATRIC" id="fig|1114963.3.peg.1280"/>
<dbReference type="EMBL" id="JACU01000002">
    <property type="protein sequence ID" value="KMS60053.1"/>
    <property type="molecule type" value="Genomic_DNA"/>
</dbReference>